<dbReference type="EMBL" id="CCYD01000109">
    <property type="protein sequence ID" value="CEG36065.1"/>
    <property type="molecule type" value="Genomic_DNA"/>
</dbReference>
<protein>
    <submittedName>
        <fullName evidence="1">Uncharacterized protein</fullName>
    </submittedName>
</protein>
<keyword evidence="2" id="KW-1185">Reference proteome</keyword>
<evidence type="ECO:0000313" key="2">
    <source>
        <dbReference type="Proteomes" id="UP000054928"/>
    </source>
</evidence>
<sequence>MTTRGYHFLTASKKYFRVKSLSGAIAILYTFFDFQLKFPTYCEVQLQPVDQDTPLDHSASALGQGTCTSSDSVLRAVMSKMKRTGRNISSNVATQWRFFSNQLLKRSVCCDAKTLFCSNLSRRAVPRSNLVELSKFWHRLLTSR</sequence>
<dbReference type="RefSeq" id="XP_024572434.1">
    <property type="nucleotide sequence ID" value="XM_024715680.1"/>
</dbReference>
<organism evidence="1 2">
    <name type="scientific">Plasmopara halstedii</name>
    <name type="common">Downy mildew of sunflower</name>
    <dbReference type="NCBI Taxonomy" id="4781"/>
    <lineage>
        <taxon>Eukaryota</taxon>
        <taxon>Sar</taxon>
        <taxon>Stramenopiles</taxon>
        <taxon>Oomycota</taxon>
        <taxon>Peronosporomycetes</taxon>
        <taxon>Peronosporales</taxon>
        <taxon>Peronosporaceae</taxon>
        <taxon>Plasmopara</taxon>
    </lineage>
</organism>
<name>A0A0P1A7S4_PLAHL</name>
<dbReference type="GeneID" id="36395440"/>
<proteinExistence type="predicted"/>
<dbReference type="Proteomes" id="UP000054928">
    <property type="component" value="Unassembled WGS sequence"/>
</dbReference>
<accession>A0A0P1A7S4</accession>
<evidence type="ECO:0000313" key="1">
    <source>
        <dbReference type="EMBL" id="CEG36065.1"/>
    </source>
</evidence>
<reference evidence="2" key="1">
    <citation type="submission" date="2014-09" db="EMBL/GenBank/DDBJ databases">
        <authorList>
            <person name="Sharma Rahul"/>
            <person name="Thines Marco"/>
        </authorList>
    </citation>
    <scope>NUCLEOTIDE SEQUENCE [LARGE SCALE GENOMIC DNA]</scope>
</reference>
<dbReference type="AlphaFoldDB" id="A0A0P1A7S4"/>